<dbReference type="Proteomes" id="UP001499841">
    <property type="component" value="Unassembled WGS sequence"/>
</dbReference>
<dbReference type="PANTHER" id="PTHR48050:SF13">
    <property type="entry name" value="STEROL 3-BETA-GLUCOSYLTRANSFERASE UGT80A2"/>
    <property type="match status" value="1"/>
</dbReference>
<feature type="domain" description="Glycosyltransferase family 28 N-terminal" evidence="1">
    <location>
        <begin position="2"/>
        <end position="122"/>
    </location>
</feature>
<keyword evidence="4" id="KW-1185">Reference proteome</keyword>
<dbReference type="Pfam" id="PF03033">
    <property type="entry name" value="Glyco_transf_28"/>
    <property type="match status" value="1"/>
</dbReference>
<sequence>MVLATLGSAGDVLPFVAVGSELTSRGHRVSVTANPAFREPVEAAGLELVPTGTVADYERTTADPGLWSPVRSFRTVVERAVVPAMRPVYEYLTGLDPAGTVVAGSVFALGARIAHERHGFPLVGVHLQPTAFLSAYDNAELGPVRAPSWLPPRLHAARLAAVDRWVCDPVLAPPVNAFRAELGLRPVARVFGRWAPSPQSNLGLFPDWFAPVRPDWPVNMTLTGFVAAGDEEAELPTAVEAFLSGGAPPVVVTFGSSMRHARNLFAAVLGANRLRGRRTILLTRFAEQVPDPLPADALHVGWAAMARLLPRVAAVVHHGGIGTVAQVLRAGVPHLVVPFTHDQPDNANRLVRLGVAERLDPARLSPDAAATALDRLLRPGVRERCATYAARIDPAAAVRAAADVIESAGRA</sequence>
<dbReference type="Gene3D" id="3.40.50.2000">
    <property type="entry name" value="Glycogen Phosphorylase B"/>
    <property type="match status" value="2"/>
</dbReference>
<gene>
    <name evidence="3" type="ORF">GCM10022262_12110</name>
</gene>
<evidence type="ECO:0000313" key="3">
    <source>
        <dbReference type="EMBL" id="GAA4286852.1"/>
    </source>
</evidence>
<feature type="domain" description="Erythromycin biosynthesis protein CIII-like C-terminal" evidence="2">
    <location>
        <begin position="293"/>
        <end position="379"/>
    </location>
</feature>
<dbReference type="InterPro" id="IPR002213">
    <property type="entry name" value="UDP_glucos_trans"/>
</dbReference>
<dbReference type="Pfam" id="PF06722">
    <property type="entry name" value="EryCIII-like_C"/>
    <property type="match status" value="1"/>
</dbReference>
<dbReference type="CDD" id="cd03784">
    <property type="entry name" value="GT1_Gtf-like"/>
    <property type="match status" value="1"/>
</dbReference>
<accession>A0ABP8ESN0</accession>
<protein>
    <submittedName>
        <fullName evidence="3">Glycosyltransferase</fullName>
    </submittedName>
</protein>
<evidence type="ECO:0000259" key="2">
    <source>
        <dbReference type="Pfam" id="PF06722"/>
    </source>
</evidence>
<reference evidence="4" key="1">
    <citation type="journal article" date="2019" name="Int. J. Syst. Evol. Microbiol.">
        <title>The Global Catalogue of Microorganisms (GCM) 10K type strain sequencing project: providing services to taxonomists for standard genome sequencing and annotation.</title>
        <authorList>
            <consortium name="The Broad Institute Genomics Platform"/>
            <consortium name="The Broad Institute Genome Sequencing Center for Infectious Disease"/>
            <person name="Wu L."/>
            <person name="Ma J."/>
        </authorList>
    </citation>
    <scope>NUCLEOTIDE SEQUENCE [LARGE SCALE GENOMIC DNA]</scope>
    <source>
        <strain evidence="4">JCM 17459</strain>
    </source>
</reference>
<dbReference type="InterPro" id="IPR004276">
    <property type="entry name" value="GlycoTrans_28_N"/>
</dbReference>
<name>A0ABP8ESN0_9MICO</name>
<dbReference type="SUPFAM" id="SSF53756">
    <property type="entry name" value="UDP-Glycosyltransferase/glycogen phosphorylase"/>
    <property type="match status" value="1"/>
</dbReference>
<dbReference type="PANTHER" id="PTHR48050">
    <property type="entry name" value="STEROL 3-BETA-GLUCOSYLTRANSFERASE"/>
    <property type="match status" value="1"/>
</dbReference>
<proteinExistence type="predicted"/>
<dbReference type="InterPro" id="IPR010610">
    <property type="entry name" value="EryCIII-like_C"/>
</dbReference>
<organism evidence="3 4">
    <name type="scientific">Georgenia daeguensis</name>
    <dbReference type="NCBI Taxonomy" id="908355"/>
    <lineage>
        <taxon>Bacteria</taxon>
        <taxon>Bacillati</taxon>
        <taxon>Actinomycetota</taxon>
        <taxon>Actinomycetes</taxon>
        <taxon>Micrococcales</taxon>
        <taxon>Bogoriellaceae</taxon>
        <taxon>Georgenia</taxon>
    </lineage>
</organism>
<dbReference type="EMBL" id="BAABBA010000004">
    <property type="protein sequence ID" value="GAA4286852.1"/>
    <property type="molecule type" value="Genomic_DNA"/>
</dbReference>
<evidence type="ECO:0000313" key="4">
    <source>
        <dbReference type="Proteomes" id="UP001499841"/>
    </source>
</evidence>
<dbReference type="InterPro" id="IPR050426">
    <property type="entry name" value="Glycosyltransferase_28"/>
</dbReference>
<comment type="caution">
    <text evidence="3">The sequence shown here is derived from an EMBL/GenBank/DDBJ whole genome shotgun (WGS) entry which is preliminary data.</text>
</comment>
<evidence type="ECO:0000259" key="1">
    <source>
        <dbReference type="Pfam" id="PF03033"/>
    </source>
</evidence>